<dbReference type="AlphaFoldDB" id="A0AAV3RSD7"/>
<feature type="compositionally biased region" description="Basic and acidic residues" evidence="1">
    <location>
        <begin position="292"/>
        <end position="305"/>
    </location>
</feature>
<feature type="compositionally biased region" description="Basic residues" evidence="1">
    <location>
        <begin position="232"/>
        <end position="241"/>
    </location>
</feature>
<feature type="region of interest" description="Disordered" evidence="1">
    <location>
        <begin position="628"/>
        <end position="648"/>
    </location>
</feature>
<dbReference type="PANTHER" id="PTHR34798:SF2">
    <property type="entry name" value="PROTEIN TIME FOR COFFEE"/>
    <property type="match status" value="1"/>
</dbReference>
<dbReference type="PANTHER" id="PTHR34798">
    <property type="entry name" value="PROTEIN TIME FOR COFFEE"/>
    <property type="match status" value="1"/>
</dbReference>
<accession>A0AAV3RSD7</accession>
<dbReference type="Proteomes" id="UP001454036">
    <property type="component" value="Unassembled WGS sequence"/>
</dbReference>
<proteinExistence type="predicted"/>
<keyword evidence="3" id="KW-1185">Reference proteome</keyword>
<dbReference type="GO" id="GO:0042752">
    <property type="term" value="P:regulation of circadian rhythm"/>
    <property type="evidence" value="ECO:0007669"/>
    <property type="project" value="InterPro"/>
</dbReference>
<comment type="caution">
    <text evidence="2">The sequence shown here is derived from an EMBL/GenBank/DDBJ whole genome shotgun (WGS) entry which is preliminary data.</text>
</comment>
<dbReference type="InterPro" id="IPR039317">
    <property type="entry name" value="TIC"/>
</dbReference>
<evidence type="ECO:0000256" key="1">
    <source>
        <dbReference type="SAM" id="MobiDB-lite"/>
    </source>
</evidence>
<dbReference type="GO" id="GO:0005634">
    <property type="term" value="C:nucleus"/>
    <property type="evidence" value="ECO:0007669"/>
    <property type="project" value="TreeGrafter"/>
</dbReference>
<name>A0AAV3RSD7_LITER</name>
<feature type="region of interest" description="Disordered" evidence="1">
    <location>
        <begin position="57"/>
        <end position="84"/>
    </location>
</feature>
<protein>
    <submittedName>
        <fullName evidence="2">Uncharacterized protein</fullName>
    </submittedName>
</protein>
<reference evidence="2 3" key="1">
    <citation type="submission" date="2024-01" db="EMBL/GenBank/DDBJ databases">
        <title>The complete chloroplast genome sequence of Lithospermum erythrorhizon: insights into the phylogenetic relationship among Boraginaceae species and the maternal lineages of purple gromwells.</title>
        <authorList>
            <person name="Okada T."/>
            <person name="Watanabe K."/>
        </authorList>
    </citation>
    <scope>NUCLEOTIDE SEQUENCE [LARGE SCALE GENOMIC DNA]</scope>
</reference>
<dbReference type="EMBL" id="BAABME010011782">
    <property type="protein sequence ID" value="GAA0184282.1"/>
    <property type="molecule type" value="Genomic_DNA"/>
</dbReference>
<feature type="region of interest" description="Disordered" evidence="1">
    <location>
        <begin position="281"/>
        <end position="305"/>
    </location>
</feature>
<feature type="compositionally biased region" description="Basic and acidic residues" evidence="1">
    <location>
        <begin position="59"/>
        <end position="75"/>
    </location>
</feature>
<sequence length="648" mass="72227">MEMERNGLTKQRRGFAFLQDSTEENAVDDHDRTLLLKKSVESNRAFMNSQKKNIKKNKRNFDCYSEKSREGDDHRRNNRNRFSDRCLSSPPVILTVDEMVIGVAVPRKIRSASVKRLNTNWSFRNAGFGRGLSHHRRFLLPSEEEVTGRSQYSASPPNCSLRKDMKSHGLKHKLPKALGDSSLVQDDVEIEVVEALFDLLNQTHSELDRSKKSEMDPLCTSGSHKEPVPKEKRIKTSHLRHNSGSLSRNNGFMKKGMCLSALNDDLPTEDDNNLARSKYSVMSSQSTMDVNVGKEKATNKSSEELCNDSKRMASEKRVVASHVVEKELEENKVEPINFGQGSLKLEHYPINYSDKSELVEDGEEPNQCKGLTSGGQNSALHTPLPFPIFGAGWPRSLPHPGFMPPFEIFMPDRNARSLTALPRPPFLLLQCTRKRCVTHQYIAHNILCHQQLIMNLTTLPANAGPESIYKAKAPTPDALLSKLIKSDRDEFTGEFMGKKKFSALAGDKTCGAGNNVNVFNNKQLMFQQASQQITTANVLGPTLVGQLGQHQTLMVPPTNQNASALLSNSVKGALLSSSLSPVVNYNHINLPSKPIPPYMTIYPNNGYPSPFSTANRGDQAPVIPYVNRSYSSSPPHYISQTQPQQSLS</sequence>
<feature type="region of interest" description="Disordered" evidence="1">
    <location>
        <begin position="208"/>
        <end position="248"/>
    </location>
</feature>
<organism evidence="2 3">
    <name type="scientific">Lithospermum erythrorhizon</name>
    <name type="common">Purple gromwell</name>
    <name type="synonym">Lithospermum officinale var. erythrorhizon</name>
    <dbReference type="NCBI Taxonomy" id="34254"/>
    <lineage>
        <taxon>Eukaryota</taxon>
        <taxon>Viridiplantae</taxon>
        <taxon>Streptophyta</taxon>
        <taxon>Embryophyta</taxon>
        <taxon>Tracheophyta</taxon>
        <taxon>Spermatophyta</taxon>
        <taxon>Magnoliopsida</taxon>
        <taxon>eudicotyledons</taxon>
        <taxon>Gunneridae</taxon>
        <taxon>Pentapetalae</taxon>
        <taxon>asterids</taxon>
        <taxon>lamiids</taxon>
        <taxon>Boraginales</taxon>
        <taxon>Boraginaceae</taxon>
        <taxon>Boraginoideae</taxon>
        <taxon>Lithospermeae</taxon>
        <taxon>Lithospermum</taxon>
    </lineage>
</organism>
<evidence type="ECO:0000313" key="3">
    <source>
        <dbReference type="Proteomes" id="UP001454036"/>
    </source>
</evidence>
<gene>
    <name evidence="2" type="ORF">LIER_31570</name>
</gene>
<evidence type="ECO:0000313" key="2">
    <source>
        <dbReference type="EMBL" id="GAA0184282.1"/>
    </source>
</evidence>